<keyword evidence="2" id="KW-0560">Oxidoreductase</keyword>
<evidence type="ECO:0000313" key="3">
    <source>
        <dbReference type="Proteomes" id="UP001310248"/>
    </source>
</evidence>
<dbReference type="SUPFAM" id="SSF51197">
    <property type="entry name" value="Clavaminate synthase-like"/>
    <property type="match status" value="1"/>
</dbReference>
<dbReference type="RefSeq" id="WP_329775116.1">
    <property type="nucleotide sequence ID" value="NZ_JAYDYW010000006.1"/>
</dbReference>
<keyword evidence="3" id="KW-1185">Reference proteome</keyword>
<dbReference type="PANTHER" id="PTHR31212">
    <property type="entry name" value="ALPHA-KETOGLUTARATE-DEPENDENT DIOXYGENASE ALKB HOMOLOG 3"/>
    <property type="match status" value="1"/>
</dbReference>
<dbReference type="InterPro" id="IPR032854">
    <property type="entry name" value="ALKBH3"/>
</dbReference>
<dbReference type="PANTHER" id="PTHR31212:SF4">
    <property type="entry name" value="ALPHA-KETOGLUTARATE-DEPENDENT DIOXYGENASE ALKB HOMOLOG 3"/>
    <property type="match status" value="1"/>
</dbReference>
<evidence type="ECO:0000259" key="1">
    <source>
        <dbReference type="PROSITE" id="PS51471"/>
    </source>
</evidence>
<dbReference type="Pfam" id="PF13532">
    <property type="entry name" value="2OG-FeII_Oxy_2"/>
    <property type="match status" value="1"/>
</dbReference>
<dbReference type="EMBL" id="JAYDYW010000006">
    <property type="protein sequence ID" value="MEE1673885.1"/>
    <property type="molecule type" value="Genomic_DNA"/>
</dbReference>
<dbReference type="InterPro" id="IPR037151">
    <property type="entry name" value="AlkB-like_sf"/>
</dbReference>
<dbReference type="PROSITE" id="PS51471">
    <property type="entry name" value="FE2OG_OXY"/>
    <property type="match status" value="1"/>
</dbReference>
<dbReference type="InterPro" id="IPR005123">
    <property type="entry name" value="Oxoglu/Fe-dep_dioxygenase_dom"/>
</dbReference>
<dbReference type="GO" id="GO:0051213">
    <property type="term" value="F:dioxygenase activity"/>
    <property type="evidence" value="ECO:0007669"/>
    <property type="project" value="UniProtKB-KW"/>
</dbReference>
<evidence type="ECO:0000313" key="2">
    <source>
        <dbReference type="EMBL" id="MEE1673885.1"/>
    </source>
</evidence>
<proteinExistence type="predicted"/>
<dbReference type="Proteomes" id="UP001310248">
    <property type="component" value="Unassembled WGS sequence"/>
</dbReference>
<reference evidence="3" key="1">
    <citation type="submission" date="2023-07" db="EMBL/GenBank/DDBJ databases">
        <title>Draft genome sequence of Agarivorans aestuarii strain ZMCS4, a CAZymes producing bacteria isolated from the marine brown algae Clodostephus spongiosus.</title>
        <authorList>
            <person name="Lorente B."/>
            <person name="Cabral C."/>
            <person name="Frias J."/>
            <person name="Faria J."/>
            <person name="Toubarro D."/>
        </authorList>
    </citation>
    <scope>NUCLEOTIDE SEQUENCE [LARGE SCALE GENOMIC DNA]</scope>
    <source>
        <strain evidence="3">ZMCS4</strain>
    </source>
</reference>
<organism evidence="2 3">
    <name type="scientific">Agarivorans aestuarii</name>
    <dbReference type="NCBI Taxonomy" id="1563703"/>
    <lineage>
        <taxon>Bacteria</taxon>
        <taxon>Pseudomonadati</taxon>
        <taxon>Pseudomonadota</taxon>
        <taxon>Gammaproteobacteria</taxon>
        <taxon>Alteromonadales</taxon>
        <taxon>Alteromonadaceae</taxon>
        <taxon>Agarivorans</taxon>
    </lineage>
</organism>
<dbReference type="InterPro" id="IPR027450">
    <property type="entry name" value="AlkB-like"/>
</dbReference>
<comment type="caution">
    <text evidence="2">The sequence shown here is derived from an EMBL/GenBank/DDBJ whole genome shotgun (WGS) entry which is preliminary data.</text>
</comment>
<protein>
    <submittedName>
        <fullName evidence="2">Alpha-ketoglutarate-dependent dioxygenase AlkB</fullName>
    </submittedName>
</protein>
<name>A0ABU7G631_9ALTE</name>
<feature type="domain" description="Fe2OG dioxygenase" evidence="1">
    <location>
        <begin position="124"/>
        <end position="221"/>
    </location>
</feature>
<dbReference type="Gene3D" id="2.60.120.590">
    <property type="entry name" value="Alpha-ketoglutarate-dependent dioxygenase AlkB-like"/>
    <property type="match status" value="1"/>
</dbReference>
<sequence>MLQALISGSSVSKLGAKLKQHPYGNRLSYVVLAEDIKLEDIVHHQRWLKAEYAEALYRQSLSGLPWQQHTIKLFGKACLEPRLSLWIGDANTAYRYSGEWRKPMPWPSFLLPLKLAVQQKSGHQFNSVLLNYYRDGHDYMGWHSDNEKQLGKHPVIASLSLGHARRFLFRNKSKDQQHEYLLEQGDLLVMKGLCQDQWQHSLPKALRVKQPRINFTFRYTMPND</sequence>
<keyword evidence="2" id="KW-0223">Dioxygenase</keyword>
<accession>A0ABU7G631</accession>
<gene>
    <name evidence="2" type="ORF">SNR37_003312</name>
</gene>